<comment type="caution">
    <text evidence="1">The sequence shown here is derived from an EMBL/GenBank/DDBJ whole genome shotgun (WGS) entry which is preliminary data.</text>
</comment>
<evidence type="ECO:0000313" key="1">
    <source>
        <dbReference type="EMBL" id="RMO33991.1"/>
    </source>
</evidence>
<organism evidence="1 2">
    <name type="scientific">Pseudomonas syringae pv. pisi</name>
    <dbReference type="NCBI Taxonomy" id="59510"/>
    <lineage>
        <taxon>Bacteria</taxon>
        <taxon>Pseudomonadati</taxon>
        <taxon>Pseudomonadota</taxon>
        <taxon>Gammaproteobacteria</taxon>
        <taxon>Pseudomonadales</taxon>
        <taxon>Pseudomonadaceae</taxon>
        <taxon>Pseudomonas</taxon>
        <taxon>Pseudomonas syringae</taxon>
    </lineage>
</organism>
<protein>
    <submittedName>
        <fullName evidence="1">Uncharacterized protein</fullName>
    </submittedName>
</protein>
<dbReference type="EMBL" id="RBPQ01000004">
    <property type="protein sequence ID" value="RMO33991.1"/>
    <property type="molecule type" value="Genomic_DNA"/>
</dbReference>
<dbReference type="Proteomes" id="UP000276886">
    <property type="component" value="Unassembled WGS sequence"/>
</dbReference>
<sequence length="35" mass="4337">MPMNHETFWCLLHPVQYLLWFFHGLHSRPGSERLR</sequence>
<name>A0A3M3ULA7_PSESJ</name>
<gene>
    <name evidence="1" type="ORF">ALQ44_01741</name>
</gene>
<dbReference type="AlphaFoldDB" id="A0A3M3ULA7"/>
<accession>A0A3M3ULA7</accession>
<reference evidence="1 2" key="1">
    <citation type="submission" date="2018-08" db="EMBL/GenBank/DDBJ databases">
        <title>Recombination of ecologically and evolutionarily significant loci maintains genetic cohesion in the Pseudomonas syringae species complex.</title>
        <authorList>
            <person name="Dillon M."/>
            <person name="Thakur S."/>
            <person name="Almeida R.N.D."/>
            <person name="Weir B.S."/>
            <person name="Guttman D.S."/>
        </authorList>
    </citation>
    <scope>NUCLEOTIDE SEQUENCE [LARGE SCALE GENOMIC DNA]</scope>
    <source>
        <strain evidence="1 2">ICMP 2788</strain>
    </source>
</reference>
<evidence type="ECO:0000313" key="2">
    <source>
        <dbReference type="Proteomes" id="UP000276886"/>
    </source>
</evidence>
<proteinExistence type="predicted"/>